<dbReference type="GO" id="GO:0005524">
    <property type="term" value="F:ATP binding"/>
    <property type="evidence" value="ECO:0007669"/>
    <property type="project" value="UniProtKB-KW"/>
</dbReference>
<evidence type="ECO:0000259" key="13">
    <source>
        <dbReference type="PROSITE" id="PS50885"/>
    </source>
</evidence>
<keyword evidence="7" id="KW-0418">Kinase</keyword>
<dbReference type="SUPFAM" id="SSF55874">
    <property type="entry name" value="ATPase domain of HSP90 chaperone/DNA topoisomerase II/histidine kinase"/>
    <property type="match status" value="1"/>
</dbReference>
<dbReference type="Proteomes" id="UP001172645">
    <property type="component" value="Unassembled WGS sequence"/>
</dbReference>
<dbReference type="InterPro" id="IPR003660">
    <property type="entry name" value="HAMP_dom"/>
</dbReference>
<dbReference type="InterPro" id="IPR050428">
    <property type="entry name" value="TCS_sensor_his_kinase"/>
</dbReference>
<evidence type="ECO:0000256" key="1">
    <source>
        <dbReference type="ARBA" id="ARBA00000085"/>
    </source>
</evidence>
<dbReference type="PANTHER" id="PTHR45436">
    <property type="entry name" value="SENSOR HISTIDINE KINASE YKOH"/>
    <property type="match status" value="1"/>
</dbReference>
<dbReference type="EMBL" id="JARFYM010000004">
    <property type="protein sequence ID" value="MDL2398897.1"/>
    <property type="molecule type" value="Genomic_DNA"/>
</dbReference>
<dbReference type="Gene3D" id="1.10.287.130">
    <property type="match status" value="1"/>
</dbReference>
<evidence type="ECO:0000313" key="15">
    <source>
        <dbReference type="Proteomes" id="UP001172645"/>
    </source>
</evidence>
<dbReference type="PROSITE" id="PS50109">
    <property type="entry name" value="HIS_KIN"/>
    <property type="match status" value="1"/>
</dbReference>
<feature type="transmembrane region" description="Helical" evidence="11">
    <location>
        <begin position="143"/>
        <end position="162"/>
    </location>
</feature>
<keyword evidence="4" id="KW-0597">Phosphoprotein</keyword>
<dbReference type="CDD" id="cd00075">
    <property type="entry name" value="HATPase"/>
    <property type="match status" value="1"/>
</dbReference>
<evidence type="ECO:0000256" key="11">
    <source>
        <dbReference type="SAM" id="Phobius"/>
    </source>
</evidence>
<comment type="caution">
    <text evidence="14">The sequence shown here is derived from an EMBL/GenBank/DDBJ whole genome shotgun (WGS) entry which is preliminary data.</text>
</comment>
<evidence type="ECO:0000256" key="10">
    <source>
        <dbReference type="ARBA" id="ARBA00023136"/>
    </source>
</evidence>
<reference evidence="14" key="1">
    <citation type="submission" date="2023-06" db="EMBL/GenBank/DDBJ databases">
        <title>Phylogenetic Diversity of Rhizobium strains.</title>
        <authorList>
            <person name="Moura F.T."/>
            <person name="Helene L.C.F."/>
            <person name="Hungria M."/>
        </authorList>
    </citation>
    <scope>NUCLEOTIDE SEQUENCE</scope>
    <source>
        <strain evidence="14">CCGE526</strain>
    </source>
</reference>
<evidence type="ECO:0000313" key="14">
    <source>
        <dbReference type="EMBL" id="MDL2398897.1"/>
    </source>
</evidence>
<accession>A0ABT7JSL6</accession>
<evidence type="ECO:0000256" key="9">
    <source>
        <dbReference type="ARBA" id="ARBA00023012"/>
    </source>
</evidence>
<gene>
    <name evidence="14" type="ORF">PY649_08335</name>
</gene>
<dbReference type="CDD" id="cd00082">
    <property type="entry name" value="HisKA"/>
    <property type="match status" value="1"/>
</dbReference>
<sequence length="443" mass="48271">MISLRWATTLILAAVFSVLAVLGGAASYIVARKEGNEFLDLQQRQIARYVGDLTFVAPGEVSLPPHDTEDDYVIEVSYTDGRPQRSSNEAIVIPDQPSTGFSEFDNAIGHWRVFSLVTPERTVQVAQQTFVRKEIAADAAVRAILPFVVAIPVSWLVVTLVVGRTFRRLERLADDIAGREATDQSPIEMAKVPREILPLITAINDLLSRLKRAMARQREFLSDAAHELRTPLTALTIQIGNIRQAENNSELDARLAELQAGARRASALASQLLRMARYESMDAPTEREAIRLDELTMDVVSGLIPLADQRGVDLGFGAMTTANVTGSNADLRALLEILIDNAVRYTPSGGIVDVAIAERAGRIELSVSDSGPGVPDDMLPRLTERFFRAHQSNEEGSGLGLAIARTIAQRHDLDLRLSNRKDCQGFSAILSFPPSPDPAGSSA</sequence>
<evidence type="ECO:0000256" key="2">
    <source>
        <dbReference type="ARBA" id="ARBA00004141"/>
    </source>
</evidence>
<evidence type="ECO:0000256" key="8">
    <source>
        <dbReference type="ARBA" id="ARBA00022989"/>
    </source>
</evidence>
<organism evidence="14 15">
    <name type="scientific">Rhizobium mayense</name>
    <dbReference type="NCBI Taxonomy" id="1312184"/>
    <lineage>
        <taxon>Bacteria</taxon>
        <taxon>Pseudomonadati</taxon>
        <taxon>Pseudomonadota</taxon>
        <taxon>Alphaproteobacteria</taxon>
        <taxon>Hyphomicrobiales</taxon>
        <taxon>Rhizobiaceae</taxon>
        <taxon>Rhizobium/Agrobacterium group</taxon>
        <taxon>Rhizobium</taxon>
    </lineage>
</organism>
<keyword evidence="10 11" id="KW-0472">Membrane</keyword>
<proteinExistence type="predicted"/>
<dbReference type="SMART" id="SM00387">
    <property type="entry name" value="HATPase_c"/>
    <property type="match status" value="1"/>
</dbReference>
<dbReference type="Gene3D" id="3.30.565.10">
    <property type="entry name" value="Histidine kinase-like ATPase, C-terminal domain"/>
    <property type="match status" value="1"/>
</dbReference>
<evidence type="ECO:0000256" key="7">
    <source>
        <dbReference type="ARBA" id="ARBA00022777"/>
    </source>
</evidence>
<evidence type="ECO:0000256" key="6">
    <source>
        <dbReference type="ARBA" id="ARBA00022692"/>
    </source>
</evidence>
<evidence type="ECO:0000259" key="12">
    <source>
        <dbReference type="PROSITE" id="PS50109"/>
    </source>
</evidence>
<keyword evidence="8 11" id="KW-1133">Transmembrane helix</keyword>
<dbReference type="InterPro" id="IPR003594">
    <property type="entry name" value="HATPase_dom"/>
</dbReference>
<keyword evidence="9" id="KW-0902">Two-component regulatory system</keyword>
<dbReference type="InterPro" id="IPR004358">
    <property type="entry name" value="Sig_transdc_His_kin-like_C"/>
</dbReference>
<evidence type="ECO:0000256" key="4">
    <source>
        <dbReference type="ARBA" id="ARBA00022553"/>
    </source>
</evidence>
<dbReference type="RefSeq" id="WP_285867786.1">
    <property type="nucleotide sequence ID" value="NZ_JARFYM010000004.1"/>
</dbReference>
<feature type="domain" description="Histidine kinase" evidence="12">
    <location>
        <begin position="223"/>
        <end position="436"/>
    </location>
</feature>
<evidence type="ECO:0000256" key="5">
    <source>
        <dbReference type="ARBA" id="ARBA00022679"/>
    </source>
</evidence>
<keyword evidence="5" id="KW-0808">Transferase</keyword>
<comment type="subcellular location">
    <subcellularLocation>
        <location evidence="2">Membrane</location>
        <topology evidence="2">Multi-pass membrane protein</topology>
    </subcellularLocation>
</comment>
<feature type="domain" description="HAMP" evidence="13">
    <location>
        <begin position="163"/>
        <end position="215"/>
    </location>
</feature>
<dbReference type="Pfam" id="PF00512">
    <property type="entry name" value="HisKA"/>
    <property type="match status" value="1"/>
</dbReference>
<dbReference type="Pfam" id="PF02518">
    <property type="entry name" value="HATPase_c"/>
    <property type="match status" value="1"/>
</dbReference>
<keyword evidence="14" id="KW-0067">ATP-binding</keyword>
<dbReference type="SUPFAM" id="SSF47384">
    <property type="entry name" value="Homodimeric domain of signal transducing histidine kinase"/>
    <property type="match status" value="1"/>
</dbReference>
<dbReference type="SMART" id="SM00388">
    <property type="entry name" value="HisKA"/>
    <property type="match status" value="1"/>
</dbReference>
<dbReference type="InterPro" id="IPR036890">
    <property type="entry name" value="HATPase_C_sf"/>
</dbReference>
<dbReference type="PANTHER" id="PTHR45436:SF15">
    <property type="entry name" value="SENSOR HISTIDINE KINASE CUSS"/>
    <property type="match status" value="1"/>
</dbReference>
<keyword evidence="14" id="KW-0547">Nucleotide-binding</keyword>
<protein>
    <recommendedName>
        <fullName evidence="3">histidine kinase</fullName>
        <ecNumber evidence="3">2.7.13.3</ecNumber>
    </recommendedName>
</protein>
<dbReference type="InterPro" id="IPR005467">
    <property type="entry name" value="His_kinase_dom"/>
</dbReference>
<name>A0ABT7JSL6_9HYPH</name>
<evidence type="ECO:0000256" key="3">
    <source>
        <dbReference type="ARBA" id="ARBA00012438"/>
    </source>
</evidence>
<comment type="catalytic activity">
    <reaction evidence="1">
        <text>ATP + protein L-histidine = ADP + protein N-phospho-L-histidine.</text>
        <dbReference type="EC" id="2.7.13.3"/>
    </reaction>
</comment>
<dbReference type="EC" id="2.7.13.3" evidence="3"/>
<dbReference type="InterPro" id="IPR003661">
    <property type="entry name" value="HisK_dim/P_dom"/>
</dbReference>
<keyword evidence="6 11" id="KW-0812">Transmembrane</keyword>
<dbReference type="PROSITE" id="PS50885">
    <property type="entry name" value="HAMP"/>
    <property type="match status" value="1"/>
</dbReference>
<keyword evidence="15" id="KW-1185">Reference proteome</keyword>
<dbReference type="InterPro" id="IPR036097">
    <property type="entry name" value="HisK_dim/P_sf"/>
</dbReference>
<dbReference type="PRINTS" id="PR00344">
    <property type="entry name" value="BCTRLSENSOR"/>
</dbReference>